<accession>A0ABU0ZVE3</accession>
<feature type="transmembrane region" description="Helical" evidence="1">
    <location>
        <begin position="50"/>
        <end position="70"/>
    </location>
</feature>
<name>A0ABU0ZVE3_9ACTN</name>
<dbReference type="InterPro" id="IPR009936">
    <property type="entry name" value="DUF1468"/>
</dbReference>
<feature type="domain" description="DUF1468" evidence="2">
    <location>
        <begin position="35"/>
        <end position="157"/>
    </location>
</feature>
<proteinExistence type="predicted"/>
<evidence type="ECO:0000259" key="2">
    <source>
        <dbReference type="Pfam" id="PF07331"/>
    </source>
</evidence>
<organism evidence="3 4">
    <name type="scientific">Phytohabitans maris</name>
    <dbReference type="NCBI Taxonomy" id="3071409"/>
    <lineage>
        <taxon>Bacteria</taxon>
        <taxon>Bacillati</taxon>
        <taxon>Actinomycetota</taxon>
        <taxon>Actinomycetes</taxon>
        <taxon>Micromonosporales</taxon>
        <taxon>Micromonosporaceae</taxon>
    </lineage>
</organism>
<protein>
    <recommendedName>
        <fullName evidence="2">DUF1468 domain-containing protein</fullName>
    </recommendedName>
</protein>
<feature type="transmembrane region" description="Helical" evidence="1">
    <location>
        <begin position="91"/>
        <end position="122"/>
    </location>
</feature>
<keyword evidence="1" id="KW-1133">Transmembrane helix</keyword>
<dbReference type="Pfam" id="PF07331">
    <property type="entry name" value="TctB"/>
    <property type="match status" value="1"/>
</dbReference>
<evidence type="ECO:0000313" key="3">
    <source>
        <dbReference type="EMBL" id="MDQ7909907.1"/>
    </source>
</evidence>
<reference evidence="3 4" key="1">
    <citation type="submission" date="2023-08" db="EMBL/GenBank/DDBJ databases">
        <title>Phytohabitans sansha sp. nov., isolated from marine sediment.</title>
        <authorList>
            <person name="Zhao Y."/>
            <person name="Yi K."/>
        </authorList>
    </citation>
    <scope>NUCLEOTIDE SEQUENCE [LARGE SCALE GENOMIC DNA]</scope>
    <source>
        <strain evidence="3 4">ZYX-F-186</strain>
    </source>
</reference>
<evidence type="ECO:0000256" key="1">
    <source>
        <dbReference type="SAM" id="Phobius"/>
    </source>
</evidence>
<dbReference type="Proteomes" id="UP001230908">
    <property type="component" value="Unassembled WGS sequence"/>
</dbReference>
<feature type="transmembrane region" description="Helical" evidence="1">
    <location>
        <begin position="128"/>
        <end position="148"/>
    </location>
</feature>
<dbReference type="EMBL" id="JAVHUY010000048">
    <property type="protein sequence ID" value="MDQ7909907.1"/>
    <property type="molecule type" value="Genomic_DNA"/>
</dbReference>
<dbReference type="RefSeq" id="WP_308717161.1">
    <property type="nucleotide sequence ID" value="NZ_JAVHUY010000048.1"/>
</dbReference>
<keyword evidence="1" id="KW-0472">Membrane</keyword>
<keyword evidence="1" id="KW-0812">Transmembrane</keyword>
<keyword evidence="4" id="KW-1185">Reference proteome</keyword>
<evidence type="ECO:0000313" key="4">
    <source>
        <dbReference type="Proteomes" id="UP001230908"/>
    </source>
</evidence>
<sequence>MRVTVTRTLNRPSRAGWAVLAAAWLVGVVVVTDSVRAARATDDPSAVDGHIYLVVVAAALVVMLTLSVLLEGAGRGPVEGDRTGPAPVLTGAALVGLVAGYAICFSTIGFLLPTAVFVAVAARLIGPMPWWLCAVFGVVAAVATRLVFVDGAGMVLPRGVLGW</sequence>
<comment type="caution">
    <text evidence="3">The sequence shown here is derived from an EMBL/GenBank/DDBJ whole genome shotgun (WGS) entry which is preliminary data.</text>
</comment>
<gene>
    <name evidence="3" type="ORF">RB614_35960</name>
</gene>